<organism evidence="2 3">
    <name type="scientific">Candidatus Wildermuthbacteria bacterium RIFCSPHIGHO2_01_FULL_48_27b</name>
    <dbReference type="NCBI Taxonomy" id="1802447"/>
    <lineage>
        <taxon>Bacteria</taxon>
        <taxon>Candidatus Wildermuthiibacteriota</taxon>
    </lineage>
</organism>
<dbReference type="PROSITE" id="PS50878">
    <property type="entry name" value="RT_POL"/>
    <property type="match status" value="1"/>
</dbReference>
<comment type="caution">
    <text evidence="2">The sequence shown here is derived from an EMBL/GenBank/DDBJ whole genome shotgun (WGS) entry which is preliminary data.</text>
</comment>
<dbReference type="InterPro" id="IPR000477">
    <property type="entry name" value="RT_dom"/>
</dbReference>
<dbReference type="SUPFAM" id="SSF56672">
    <property type="entry name" value="DNA/RNA polymerases"/>
    <property type="match status" value="1"/>
</dbReference>
<proteinExistence type="predicted"/>
<dbReference type="Pfam" id="PF00078">
    <property type="entry name" value="RVT_1"/>
    <property type="match status" value="1"/>
</dbReference>
<dbReference type="EMBL" id="MHTS01000027">
    <property type="protein sequence ID" value="OHA63735.1"/>
    <property type="molecule type" value="Genomic_DNA"/>
</dbReference>
<sequence>MNIQFSHTFEDIVSVENLLEAWREFMRGKRNKRDVQEFSLRLMDNILSLHRDLANGVYKHGEYQAFRICDPKPRDIHKATIRDRLLHHAIYRQLYPFFDRTFIADSFSCRNGKGTHKALNRFRSFSYVVSKNNTKTCWVLKGDIQKFFASVDHKILTEILRKYIPDEKILWLLGRVVSSFYATGPDVGLPLGNLTSQLFCNIYMNEIDQFAKHKLKAKYYLRYADDFVLFCDNRAWLAEQIPEIRSFLQEKLHLILHPKKLSIGTLCSGVDFLGWIHFSDHRVLRTSTKNRMSRRIKENPKTPVYHSYMGLLSHGNARILQNKIATAYLLHKGE</sequence>
<dbReference type="CDD" id="cd01651">
    <property type="entry name" value="RT_G2_intron"/>
    <property type="match status" value="1"/>
</dbReference>
<evidence type="ECO:0000313" key="2">
    <source>
        <dbReference type="EMBL" id="OHA63735.1"/>
    </source>
</evidence>
<protein>
    <recommendedName>
        <fullName evidence="1">Reverse transcriptase domain-containing protein</fullName>
    </recommendedName>
</protein>
<evidence type="ECO:0000313" key="3">
    <source>
        <dbReference type="Proteomes" id="UP000178170"/>
    </source>
</evidence>
<gene>
    <name evidence="2" type="ORF">A2843_02830</name>
</gene>
<evidence type="ECO:0000259" key="1">
    <source>
        <dbReference type="PROSITE" id="PS50878"/>
    </source>
</evidence>
<dbReference type="InterPro" id="IPR051083">
    <property type="entry name" value="GrpII_Intron_Splice-Mob/Def"/>
</dbReference>
<accession>A0A1G2QT00</accession>
<feature type="domain" description="Reverse transcriptase" evidence="1">
    <location>
        <begin position="1"/>
        <end position="277"/>
    </location>
</feature>
<reference evidence="2 3" key="1">
    <citation type="journal article" date="2016" name="Nat. Commun.">
        <title>Thousands of microbial genomes shed light on interconnected biogeochemical processes in an aquifer system.</title>
        <authorList>
            <person name="Anantharaman K."/>
            <person name="Brown C.T."/>
            <person name="Hug L.A."/>
            <person name="Sharon I."/>
            <person name="Castelle C.J."/>
            <person name="Probst A.J."/>
            <person name="Thomas B.C."/>
            <person name="Singh A."/>
            <person name="Wilkins M.J."/>
            <person name="Karaoz U."/>
            <person name="Brodie E.L."/>
            <person name="Williams K.H."/>
            <person name="Hubbard S.S."/>
            <person name="Banfield J.F."/>
        </authorList>
    </citation>
    <scope>NUCLEOTIDE SEQUENCE [LARGE SCALE GENOMIC DNA]</scope>
</reference>
<dbReference type="PANTHER" id="PTHR34047">
    <property type="entry name" value="NUCLEAR INTRON MATURASE 1, MITOCHONDRIAL-RELATED"/>
    <property type="match status" value="1"/>
</dbReference>
<dbReference type="Proteomes" id="UP000178170">
    <property type="component" value="Unassembled WGS sequence"/>
</dbReference>
<name>A0A1G2QT00_9BACT</name>
<dbReference type="AlphaFoldDB" id="A0A1G2QT00"/>
<dbReference type="PANTHER" id="PTHR34047:SF8">
    <property type="entry name" value="PROTEIN YKFC"/>
    <property type="match status" value="1"/>
</dbReference>
<dbReference type="InterPro" id="IPR043502">
    <property type="entry name" value="DNA/RNA_pol_sf"/>
</dbReference>